<proteinExistence type="inferred from homology"/>
<comment type="function">
    <text evidence="12">Initiates the restart of stalled replication forks, which reloads the replicative helicase on sites other than the origin of replication. Recognizes and binds to abandoned replication forks and remodels them to uncover a helicase loading site. Promotes assembly of the primosome at these replication forks.</text>
</comment>
<dbReference type="InterPro" id="IPR014001">
    <property type="entry name" value="Helicase_ATP-bd"/>
</dbReference>
<keyword evidence="8 12" id="KW-0067">ATP-binding</keyword>
<evidence type="ECO:0000256" key="2">
    <source>
        <dbReference type="ARBA" id="ARBA00022705"/>
    </source>
</evidence>
<dbReference type="InterPro" id="IPR042115">
    <property type="entry name" value="PriA_3primeBD_sf"/>
</dbReference>
<evidence type="ECO:0000259" key="13">
    <source>
        <dbReference type="PROSITE" id="PS51192"/>
    </source>
</evidence>
<dbReference type="OrthoDB" id="9759544at2"/>
<dbReference type="Pfam" id="PF18319">
    <property type="entry name" value="Zn_ribbon_PriA"/>
    <property type="match status" value="1"/>
</dbReference>
<feature type="binding site" evidence="12">
    <location>
        <position position="513"/>
    </location>
    <ligand>
        <name>Zn(2+)</name>
        <dbReference type="ChEBI" id="CHEBI:29105"/>
        <label>1</label>
    </ligand>
</feature>
<keyword evidence="1 12" id="KW-0639">Primosome</keyword>
<dbReference type="Pfam" id="PF18074">
    <property type="entry name" value="PriA_C"/>
    <property type="match status" value="1"/>
</dbReference>
<name>A0A0R3JTS8_CALMK</name>
<dbReference type="GO" id="GO:0006310">
    <property type="term" value="P:DNA recombination"/>
    <property type="evidence" value="ECO:0007669"/>
    <property type="project" value="InterPro"/>
</dbReference>
<evidence type="ECO:0000256" key="3">
    <source>
        <dbReference type="ARBA" id="ARBA00022723"/>
    </source>
</evidence>
<evidence type="ECO:0000313" key="16">
    <source>
        <dbReference type="Proteomes" id="UP000052015"/>
    </source>
</evidence>
<dbReference type="CDD" id="cd18804">
    <property type="entry name" value="SF2_C_priA"/>
    <property type="match status" value="1"/>
</dbReference>
<feature type="binding site" evidence="12">
    <location>
        <position position="556"/>
    </location>
    <ligand>
        <name>Zn(2+)</name>
        <dbReference type="ChEBI" id="CHEBI:29105"/>
        <label>1</label>
    </ligand>
</feature>
<organism evidence="15 16">
    <name type="scientific">Caloramator mitchellensis</name>
    <dbReference type="NCBI Taxonomy" id="908809"/>
    <lineage>
        <taxon>Bacteria</taxon>
        <taxon>Bacillati</taxon>
        <taxon>Bacillota</taxon>
        <taxon>Clostridia</taxon>
        <taxon>Eubacteriales</taxon>
        <taxon>Clostridiaceae</taxon>
        <taxon>Caloramator</taxon>
    </lineage>
</organism>
<dbReference type="Proteomes" id="UP000052015">
    <property type="component" value="Unassembled WGS sequence"/>
</dbReference>
<dbReference type="Gene3D" id="3.40.50.300">
    <property type="entry name" value="P-loop containing nucleotide triphosphate hydrolases"/>
    <property type="match status" value="2"/>
</dbReference>
<dbReference type="PANTHER" id="PTHR30580:SF0">
    <property type="entry name" value="PRIMOSOMAL PROTEIN N"/>
    <property type="match status" value="1"/>
</dbReference>
<dbReference type="Gene3D" id="3.40.1440.60">
    <property type="entry name" value="PriA, 3(prime) DNA-binding domain"/>
    <property type="match status" value="1"/>
</dbReference>
<dbReference type="PANTHER" id="PTHR30580">
    <property type="entry name" value="PRIMOSOMAL PROTEIN N"/>
    <property type="match status" value="1"/>
</dbReference>
<evidence type="ECO:0000256" key="5">
    <source>
        <dbReference type="ARBA" id="ARBA00022801"/>
    </source>
</evidence>
<reference evidence="15 16" key="1">
    <citation type="submission" date="2015-09" db="EMBL/GenBank/DDBJ databases">
        <title>Draft genome sequence of a Caloramator mitchellensis, a moderate thermophile from the Great Artesian Basin of Australia.</title>
        <authorList>
            <person name="Patel B.K."/>
        </authorList>
    </citation>
    <scope>NUCLEOTIDE SEQUENCE [LARGE SCALE GENOMIC DNA]</scope>
    <source>
        <strain evidence="15 16">VF08</strain>
    </source>
</reference>
<evidence type="ECO:0000256" key="8">
    <source>
        <dbReference type="ARBA" id="ARBA00022840"/>
    </source>
</evidence>
<comment type="cofactor">
    <cofactor evidence="12">
        <name>Zn(2+)</name>
        <dbReference type="ChEBI" id="CHEBI:29105"/>
    </cofactor>
    <text evidence="12">Binds 2 zinc ions per subunit.</text>
</comment>
<dbReference type="GO" id="GO:0008270">
    <property type="term" value="F:zinc ion binding"/>
    <property type="evidence" value="ECO:0007669"/>
    <property type="project" value="UniProtKB-UniRule"/>
</dbReference>
<dbReference type="InterPro" id="IPR027417">
    <property type="entry name" value="P-loop_NTPase"/>
</dbReference>
<dbReference type="InterPro" id="IPR040498">
    <property type="entry name" value="PriA_CRR"/>
</dbReference>
<keyword evidence="3 12" id="KW-0479">Metal-binding</keyword>
<dbReference type="SUPFAM" id="SSF52540">
    <property type="entry name" value="P-loop containing nucleoside triphosphate hydrolases"/>
    <property type="match status" value="1"/>
</dbReference>
<dbReference type="FunFam" id="3.40.50.300:FF:000489">
    <property type="entry name" value="Primosome assembly protein PriA"/>
    <property type="match status" value="1"/>
</dbReference>
<feature type="binding site" evidence="12">
    <location>
        <position position="540"/>
    </location>
    <ligand>
        <name>Zn(2+)</name>
        <dbReference type="ChEBI" id="CHEBI:29105"/>
        <label>2</label>
    </ligand>
</feature>
<evidence type="ECO:0000256" key="9">
    <source>
        <dbReference type="ARBA" id="ARBA00023125"/>
    </source>
</evidence>
<comment type="caution">
    <text evidence="15">The sequence shown here is derived from an EMBL/GenBank/DDBJ whole genome shotgun (WGS) entry which is preliminary data.</text>
</comment>
<dbReference type="AlphaFoldDB" id="A0A0R3JTS8"/>
<dbReference type="RefSeq" id="WP_057977964.1">
    <property type="nucleotide sequence ID" value="NZ_LKHP01000005.1"/>
</dbReference>
<sequence length="804" mass="92561">MKIASVAINTNIKELDKIYDYIVPVELEELISRGMRVIVPFGNGNKKLEAVVLSLDESETYENINLKHIDEIADYEIIINDEMLDLANYIKNKYICTTYEALKLVIPTTTILKRDTQIKLIKRDKDLANKYELLNHIEENFISIKKVENRIGKKINNSTLLKLKKLGIIEVKENISNGIKAKTEKVYFLINKDKALDFVINNKNKTLEKQCIVLRELIKDDKAFTIKEIIDRANVTKAVVKSLVEKGLLGESTVEVYRNPFDRNYYHSKVELNEEQSNAVKVILESHTNGNNVTLIHGVTGSGKTEVYLELIERMINEGYGAIVLVPEISLTPQTVERFKGRLGDKIAVLHSRLSDGERFDEWRRIYRGEVNIVIGARSAIFAPVRNLKLIIIDEEHEHTYKSEITPKYDAKDVAEFRISQMDGILVLGSATPSIESYYKAKNGQFNLVEILNRANNSILPEVNIIDMREELKNGNRNIFSQQLVEEIRNNLELKNQIILFMNRRGYSTFVSCRSCGFVAKCRDCDVTLTYHYYNNRLSCHYCGREYNVPNTCPKCGSKYIKYFGAGTEKIEEEINNLFPAAKVLRMDMDTTRKKGAHENIYKQFKNGEADILIGTQMIAKGMDFKNVTLVGIISADTSLNLPDYRSAERTFQLISQVSGRAGRGEKIGKVIIQTYEPDNPILNFAKEHDFISFYNYEIQMRRMMNNPPYTDILYVLLTSSNENELIKFSHEIKNILDRDYKNELLILGPSPCHISKIKNTFRWNIIFKGDVKLYYNKIYELFNYILKNKPIAFSMDINPVNML</sequence>
<dbReference type="GO" id="GO:0006269">
    <property type="term" value="P:DNA replication, synthesis of primer"/>
    <property type="evidence" value="ECO:0007669"/>
    <property type="project" value="UniProtKB-KW"/>
</dbReference>
<dbReference type="SMART" id="SM00490">
    <property type="entry name" value="HELICc"/>
    <property type="match status" value="1"/>
</dbReference>
<dbReference type="SMART" id="SM00487">
    <property type="entry name" value="DEXDc"/>
    <property type="match status" value="1"/>
</dbReference>
<dbReference type="GO" id="GO:1990077">
    <property type="term" value="C:primosome complex"/>
    <property type="evidence" value="ECO:0007669"/>
    <property type="project" value="UniProtKB-UniRule"/>
</dbReference>
<evidence type="ECO:0000256" key="12">
    <source>
        <dbReference type="HAMAP-Rule" id="MF_00983"/>
    </source>
</evidence>
<evidence type="ECO:0000256" key="4">
    <source>
        <dbReference type="ARBA" id="ARBA00022741"/>
    </source>
</evidence>
<dbReference type="STRING" id="908809.ABG79_01113"/>
<comment type="catalytic activity">
    <reaction evidence="11 12">
        <text>ATP + H2O = ADP + phosphate + H(+)</text>
        <dbReference type="Rhea" id="RHEA:13065"/>
        <dbReference type="ChEBI" id="CHEBI:15377"/>
        <dbReference type="ChEBI" id="CHEBI:15378"/>
        <dbReference type="ChEBI" id="CHEBI:30616"/>
        <dbReference type="ChEBI" id="CHEBI:43474"/>
        <dbReference type="ChEBI" id="CHEBI:456216"/>
        <dbReference type="EC" id="5.6.2.4"/>
    </reaction>
</comment>
<keyword evidence="7 12" id="KW-0862">Zinc</keyword>
<dbReference type="PROSITE" id="PS51192">
    <property type="entry name" value="HELICASE_ATP_BIND_1"/>
    <property type="match status" value="1"/>
</dbReference>
<dbReference type="CDD" id="cd17929">
    <property type="entry name" value="DEXHc_priA"/>
    <property type="match status" value="1"/>
</dbReference>
<evidence type="ECO:0000313" key="15">
    <source>
        <dbReference type="EMBL" id="KRQ86923.1"/>
    </source>
</evidence>
<evidence type="ECO:0000256" key="7">
    <source>
        <dbReference type="ARBA" id="ARBA00022833"/>
    </source>
</evidence>
<comment type="subunit">
    <text evidence="12">Component of the replication restart primosome.</text>
</comment>
<dbReference type="GO" id="GO:0043138">
    <property type="term" value="F:3'-5' DNA helicase activity"/>
    <property type="evidence" value="ECO:0007669"/>
    <property type="project" value="UniProtKB-EC"/>
</dbReference>
<feature type="binding site" evidence="12">
    <location>
        <position position="543"/>
    </location>
    <ligand>
        <name>Zn(2+)</name>
        <dbReference type="ChEBI" id="CHEBI:29105"/>
        <label>2</label>
    </ligand>
</feature>
<dbReference type="Pfam" id="PF00270">
    <property type="entry name" value="DEAD"/>
    <property type="match status" value="1"/>
</dbReference>
<dbReference type="InterPro" id="IPR001650">
    <property type="entry name" value="Helicase_C-like"/>
</dbReference>
<evidence type="ECO:0000256" key="1">
    <source>
        <dbReference type="ARBA" id="ARBA00022515"/>
    </source>
</evidence>
<evidence type="ECO:0000259" key="14">
    <source>
        <dbReference type="PROSITE" id="PS51194"/>
    </source>
</evidence>
<accession>A0A0R3JTS8</accession>
<evidence type="ECO:0000256" key="11">
    <source>
        <dbReference type="ARBA" id="ARBA00048988"/>
    </source>
</evidence>
<dbReference type="InterPro" id="IPR005259">
    <property type="entry name" value="PriA"/>
</dbReference>
<dbReference type="NCBIfam" id="TIGR00595">
    <property type="entry name" value="priA"/>
    <property type="match status" value="1"/>
</dbReference>
<feature type="binding site" evidence="12">
    <location>
        <position position="516"/>
    </location>
    <ligand>
        <name>Zn(2+)</name>
        <dbReference type="ChEBI" id="CHEBI:29105"/>
        <label>1</label>
    </ligand>
</feature>
<feature type="binding site" evidence="12">
    <location>
        <position position="522"/>
    </location>
    <ligand>
        <name>Zn(2+)</name>
        <dbReference type="ChEBI" id="CHEBI:29105"/>
        <label>2</label>
    </ligand>
</feature>
<feature type="binding site" evidence="12">
    <location>
        <position position="553"/>
    </location>
    <ligand>
        <name>Zn(2+)</name>
        <dbReference type="ChEBI" id="CHEBI:29105"/>
        <label>1</label>
    </ligand>
</feature>
<evidence type="ECO:0000256" key="10">
    <source>
        <dbReference type="ARBA" id="ARBA00023235"/>
    </source>
</evidence>
<dbReference type="PATRIC" id="fig|908809.3.peg.1122"/>
<keyword evidence="2 12" id="KW-0235">DNA replication</keyword>
<dbReference type="GO" id="GO:0003677">
    <property type="term" value="F:DNA binding"/>
    <property type="evidence" value="ECO:0007669"/>
    <property type="project" value="UniProtKB-UniRule"/>
</dbReference>
<comment type="similarity">
    <text evidence="12">Belongs to the helicase family. PriA subfamily.</text>
</comment>
<dbReference type="EMBL" id="LKHP01000005">
    <property type="protein sequence ID" value="KRQ86923.1"/>
    <property type="molecule type" value="Genomic_DNA"/>
</dbReference>
<dbReference type="GO" id="GO:0006270">
    <property type="term" value="P:DNA replication initiation"/>
    <property type="evidence" value="ECO:0007669"/>
    <property type="project" value="TreeGrafter"/>
</dbReference>
<dbReference type="Pfam" id="PF17764">
    <property type="entry name" value="PriA_3primeBD"/>
    <property type="match status" value="1"/>
</dbReference>
<gene>
    <name evidence="12 15" type="primary">priA</name>
    <name evidence="15" type="ORF">ABG79_01113</name>
</gene>
<feature type="domain" description="Helicase ATP-binding" evidence="13">
    <location>
        <begin position="285"/>
        <end position="451"/>
    </location>
</feature>
<feature type="domain" description="Helicase C-terminal" evidence="14">
    <location>
        <begin position="548"/>
        <end position="705"/>
    </location>
</feature>
<dbReference type="GO" id="GO:0016887">
    <property type="term" value="F:ATP hydrolysis activity"/>
    <property type="evidence" value="ECO:0007669"/>
    <property type="project" value="RHEA"/>
</dbReference>
<dbReference type="GO" id="GO:0005524">
    <property type="term" value="F:ATP binding"/>
    <property type="evidence" value="ECO:0007669"/>
    <property type="project" value="UniProtKB-UniRule"/>
</dbReference>
<keyword evidence="6 12" id="KW-0347">Helicase</keyword>
<dbReference type="InterPro" id="IPR041222">
    <property type="entry name" value="PriA_3primeBD"/>
</dbReference>
<dbReference type="HAMAP" id="MF_00983">
    <property type="entry name" value="PriA"/>
    <property type="match status" value="1"/>
</dbReference>
<comment type="catalytic activity">
    <reaction evidence="12">
        <text>Couples ATP hydrolysis with the unwinding of duplex DNA by translocating in the 3'-5' direction.</text>
        <dbReference type="EC" id="5.6.2.4"/>
    </reaction>
</comment>
<keyword evidence="16" id="KW-1185">Reference proteome</keyword>
<dbReference type="Pfam" id="PF00271">
    <property type="entry name" value="Helicase_C"/>
    <property type="match status" value="1"/>
</dbReference>
<evidence type="ECO:0000256" key="6">
    <source>
        <dbReference type="ARBA" id="ARBA00022806"/>
    </source>
</evidence>
<dbReference type="InterPro" id="IPR041236">
    <property type="entry name" value="PriA_C"/>
</dbReference>
<dbReference type="EC" id="5.6.2.4" evidence="12"/>
<keyword evidence="4 12" id="KW-0547">Nucleotide-binding</keyword>
<dbReference type="InterPro" id="IPR011545">
    <property type="entry name" value="DEAD/DEAH_box_helicase_dom"/>
</dbReference>
<keyword evidence="10 12" id="KW-0413">Isomerase</keyword>
<feature type="binding site" evidence="12">
    <location>
        <position position="525"/>
    </location>
    <ligand>
        <name>Zn(2+)</name>
        <dbReference type="ChEBI" id="CHEBI:29105"/>
        <label>2</label>
    </ligand>
</feature>
<dbReference type="NCBIfam" id="NF004066">
    <property type="entry name" value="PRK05580.1-3"/>
    <property type="match status" value="1"/>
</dbReference>
<dbReference type="GO" id="GO:0006302">
    <property type="term" value="P:double-strand break repair"/>
    <property type="evidence" value="ECO:0007669"/>
    <property type="project" value="InterPro"/>
</dbReference>
<keyword evidence="5 12" id="KW-0378">Hydrolase</keyword>
<protein>
    <recommendedName>
        <fullName evidence="12">Replication restart protein PriA</fullName>
    </recommendedName>
    <alternativeName>
        <fullName evidence="12">ATP-dependent DNA helicase PriA</fullName>
        <ecNumber evidence="12">5.6.2.4</ecNumber>
    </alternativeName>
    <alternativeName>
        <fullName evidence="12">DNA 3'-5' helicase PriA</fullName>
    </alternativeName>
</protein>
<dbReference type="PROSITE" id="PS51194">
    <property type="entry name" value="HELICASE_CTER"/>
    <property type="match status" value="1"/>
</dbReference>
<keyword evidence="9 12" id="KW-0238">DNA-binding</keyword>